<feature type="transmembrane region" description="Helical" evidence="6">
    <location>
        <begin position="155"/>
        <end position="172"/>
    </location>
</feature>
<dbReference type="PANTHER" id="PTHR21016">
    <property type="entry name" value="BETA-AMYLOID BINDING PROTEIN-RELATED"/>
    <property type="match status" value="1"/>
</dbReference>
<keyword evidence="4 6" id="KW-1133">Transmembrane helix</keyword>
<evidence type="ECO:0000259" key="7">
    <source>
        <dbReference type="Pfam" id="PF05154"/>
    </source>
</evidence>
<evidence type="ECO:0000256" key="6">
    <source>
        <dbReference type="SAM" id="Phobius"/>
    </source>
</evidence>
<dbReference type="VEuPathDB" id="AmoebaDB:NfTy_050280"/>
<protein>
    <recommendedName>
        <fullName evidence="7">TM2 domain-containing protein</fullName>
    </recommendedName>
</protein>
<keyword evidence="9" id="KW-1185">Reference proteome</keyword>
<gene>
    <name evidence="8" type="ORF">FDP41_000971</name>
</gene>
<comment type="caution">
    <text evidence="8">The sequence shown here is derived from an EMBL/GenBank/DDBJ whole genome shotgun (WGS) entry which is preliminary data.</text>
</comment>
<name>A0A6A5C1P7_NAEFO</name>
<dbReference type="Pfam" id="PF05154">
    <property type="entry name" value="TM2"/>
    <property type="match status" value="1"/>
</dbReference>
<evidence type="ECO:0000256" key="3">
    <source>
        <dbReference type="ARBA" id="ARBA00022692"/>
    </source>
</evidence>
<keyword evidence="3 6" id="KW-0812">Transmembrane</keyword>
<comment type="subcellular location">
    <subcellularLocation>
        <location evidence="1">Membrane</location>
        <topology evidence="1">Multi-pass membrane protein</topology>
    </subcellularLocation>
</comment>
<dbReference type="InterPro" id="IPR050932">
    <property type="entry name" value="TM2D1-3-like"/>
</dbReference>
<dbReference type="AlphaFoldDB" id="A0A6A5C1P7"/>
<proteinExistence type="inferred from homology"/>
<evidence type="ECO:0000256" key="4">
    <source>
        <dbReference type="ARBA" id="ARBA00022989"/>
    </source>
</evidence>
<accession>A0A6A5C1P7</accession>
<dbReference type="GeneID" id="68108189"/>
<dbReference type="Proteomes" id="UP000444721">
    <property type="component" value="Unassembled WGS sequence"/>
</dbReference>
<dbReference type="PANTHER" id="PTHR21016:SF25">
    <property type="entry name" value="TM2 DOMAIN-CONTAINING PROTEIN DDB_G0277895-RELATED"/>
    <property type="match status" value="1"/>
</dbReference>
<organism evidence="8 9">
    <name type="scientific">Naegleria fowleri</name>
    <name type="common">Brain eating amoeba</name>
    <dbReference type="NCBI Taxonomy" id="5763"/>
    <lineage>
        <taxon>Eukaryota</taxon>
        <taxon>Discoba</taxon>
        <taxon>Heterolobosea</taxon>
        <taxon>Tetramitia</taxon>
        <taxon>Eutetramitia</taxon>
        <taxon>Vahlkampfiidae</taxon>
        <taxon>Naegleria</taxon>
    </lineage>
</organism>
<reference evidence="8 9" key="1">
    <citation type="journal article" date="2019" name="Sci. Rep.">
        <title>Nanopore sequencing improves the draft genome of the human pathogenic amoeba Naegleria fowleri.</title>
        <authorList>
            <person name="Liechti N."/>
            <person name="Schurch N."/>
            <person name="Bruggmann R."/>
            <person name="Wittwer M."/>
        </authorList>
    </citation>
    <scope>NUCLEOTIDE SEQUENCE [LARGE SCALE GENOMIC DNA]</scope>
    <source>
        <strain evidence="8 9">ATCC 30894</strain>
    </source>
</reference>
<dbReference type="RefSeq" id="XP_044564531.1">
    <property type="nucleotide sequence ID" value="XM_044713697.1"/>
</dbReference>
<dbReference type="VEuPathDB" id="AmoebaDB:FDP41_000971"/>
<evidence type="ECO:0000256" key="2">
    <source>
        <dbReference type="ARBA" id="ARBA00008284"/>
    </source>
</evidence>
<sequence>MSSRRTPINMLTSSSLFSSTTLLSLSILAMTFAVTFINHDPMVQGVPLPNCSNTTGSEYIIANLSECQNVDYNPNGPLVPCTLVPNEFKICDFDMKGYFNGIKTCSYDDMVNQNGVYTQNSRYGYANCTVLPKIECLGPRIWYQKFPCKTIQSNFQYTTALVLAVFVGIFGADRFYLQHIVLGVIKLLTLGGIGVWWIVDIGLLVGGVTVPADGSSWQQYY</sequence>
<evidence type="ECO:0000256" key="5">
    <source>
        <dbReference type="ARBA" id="ARBA00023136"/>
    </source>
</evidence>
<dbReference type="EMBL" id="VFQX01000022">
    <property type="protein sequence ID" value="KAF0979818.1"/>
    <property type="molecule type" value="Genomic_DNA"/>
</dbReference>
<dbReference type="InterPro" id="IPR007829">
    <property type="entry name" value="TM2"/>
</dbReference>
<dbReference type="OrthoDB" id="408511at2759"/>
<dbReference type="OMA" id="PIDHKGN"/>
<evidence type="ECO:0000256" key="1">
    <source>
        <dbReference type="ARBA" id="ARBA00004141"/>
    </source>
</evidence>
<evidence type="ECO:0000313" key="9">
    <source>
        <dbReference type="Proteomes" id="UP000444721"/>
    </source>
</evidence>
<feature type="domain" description="TM2" evidence="7">
    <location>
        <begin position="157"/>
        <end position="201"/>
    </location>
</feature>
<dbReference type="GO" id="GO:0016020">
    <property type="term" value="C:membrane"/>
    <property type="evidence" value="ECO:0007669"/>
    <property type="project" value="UniProtKB-SubCell"/>
</dbReference>
<evidence type="ECO:0000313" key="8">
    <source>
        <dbReference type="EMBL" id="KAF0979818.1"/>
    </source>
</evidence>
<dbReference type="VEuPathDB" id="AmoebaDB:NF0014010"/>
<keyword evidence="5 6" id="KW-0472">Membrane</keyword>
<comment type="similarity">
    <text evidence="2">Belongs to the TM2 family.</text>
</comment>